<reference evidence="2 3" key="1">
    <citation type="submission" date="2021-05" db="EMBL/GenBank/DDBJ databases">
        <title>Novel Bacillus species.</title>
        <authorList>
            <person name="Liu G."/>
        </authorList>
    </citation>
    <scope>NUCLEOTIDE SEQUENCE [LARGE SCALE GENOMIC DNA]</scope>
    <source>
        <strain evidence="2 3">FJAT-49705</strain>
    </source>
</reference>
<feature type="transmembrane region" description="Helical" evidence="1">
    <location>
        <begin position="167"/>
        <end position="200"/>
    </location>
</feature>
<accession>A0ABS5NXX2</accession>
<dbReference type="RefSeq" id="WP_213103856.1">
    <property type="nucleotide sequence ID" value="NZ_JAGYPM010000004.1"/>
</dbReference>
<dbReference type="Proteomes" id="UP000681027">
    <property type="component" value="Unassembled WGS sequence"/>
</dbReference>
<feature type="transmembrane region" description="Helical" evidence="1">
    <location>
        <begin position="89"/>
        <end position="111"/>
    </location>
</feature>
<keyword evidence="1" id="KW-0472">Membrane</keyword>
<feature type="transmembrane region" description="Helical" evidence="1">
    <location>
        <begin position="117"/>
        <end position="146"/>
    </location>
</feature>
<evidence type="ECO:0000313" key="2">
    <source>
        <dbReference type="EMBL" id="MBS4192456.1"/>
    </source>
</evidence>
<feature type="transmembrane region" description="Helical" evidence="1">
    <location>
        <begin position="15"/>
        <end position="40"/>
    </location>
</feature>
<sequence length="227" mass="26104">MLSISKLLKKSGHQIFLNILNVLGISICWSLFIVPAIFLLPFYWAIAYLAITFIPATTAVFAVMNQIAEGKKYKFGMFIKSFFHYFTRSFRIGLLFSLAVLIPLSQWWYYININNSYLIFIFSVFQTYLCLTFLSTQVYTIPILVAEDCKVIKAMNKSIKAFMGNTWYTIGLFVQIICITLLISLTVIGFFLLYISMLAIFVLNASKNLDFAKKEESISENRVEQTI</sequence>
<organism evidence="2 3">
    <name type="scientific">Cytobacillus citreus</name>
    <dbReference type="NCBI Taxonomy" id="2833586"/>
    <lineage>
        <taxon>Bacteria</taxon>
        <taxon>Bacillati</taxon>
        <taxon>Bacillota</taxon>
        <taxon>Bacilli</taxon>
        <taxon>Bacillales</taxon>
        <taxon>Bacillaceae</taxon>
        <taxon>Cytobacillus</taxon>
    </lineage>
</organism>
<name>A0ABS5NXX2_9BACI</name>
<evidence type="ECO:0000313" key="3">
    <source>
        <dbReference type="Proteomes" id="UP000681027"/>
    </source>
</evidence>
<feature type="transmembrane region" description="Helical" evidence="1">
    <location>
        <begin position="46"/>
        <end position="68"/>
    </location>
</feature>
<dbReference type="EMBL" id="JAGYPM010000004">
    <property type="protein sequence ID" value="MBS4192456.1"/>
    <property type="molecule type" value="Genomic_DNA"/>
</dbReference>
<proteinExistence type="predicted"/>
<comment type="caution">
    <text evidence="2">The sequence shown here is derived from an EMBL/GenBank/DDBJ whole genome shotgun (WGS) entry which is preliminary data.</text>
</comment>
<gene>
    <name evidence="2" type="ORF">KHA94_20070</name>
</gene>
<evidence type="ECO:0000256" key="1">
    <source>
        <dbReference type="SAM" id="Phobius"/>
    </source>
</evidence>
<keyword evidence="1" id="KW-1133">Transmembrane helix</keyword>
<protein>
    <submittedName>
        <fullName evidence="2">DUF624 domain-containing protein</fullName>
    </submittedName>
</protein>
<keyword evidence="3" id="KW-1185">Reference proteome</keyword>
<keyword evidence="1" id="KW-0812">Transmembrane</keyword>